<gene>
    <name evidence="3" type="ORF">H5V44_16925</name>
</gene>
<dbReference type="RefSeq" id="WP_185194316.1">
    <property type="nucleotide sequence ID" value="NZ_JACKXD010000009.1"/>
</dbReference>
<dbReference type="AlphaFoldDB" id="A0A7J9SN67"/>
<comment type="caution">
    <text evidence="3">The sequence shown here is derived from an EMBL/GenBank/DDBJ whole genome shotgun (WGS) entry which is preliminary data.</text>
</comment>
<evidence type="ECO:0000313" key="4">
    <source>
        <dbReference type="Proteomes" id="UP000546257"/>
    </source>
</evidence>
<reference evidence="3 4" key="1">
    <citation type="submission" date="2020-08" db="EMBL/GenBank/DDBJ databases">
        <authorList>
            <person name="Seo M.-J."/>
        </authorList>
    </citation>
    <scope>NUCLEOTIDE SEQUENCE [LARGE SCALE GENOMIC DNA]</scope>
    <source>
        <strain evidence="3 4">MBLA0160</strain>
    </source>
</reference>
<dbReference type="InterPro" id="IPR011051">
    <property type="entry name" value="RmlC_Cupin_sf"/>
</dbReference>
<dbReference type="InterPro" id="IPR014710">
    <property type="entry name" value="RmlC-like_jellyroll"/>
</dbReference>
<organism evidence="3 4">
    <name type="scientific">Halobellus ruber</name>
    <dbReference type="NCBI Taxonomy" id="2761102"/>
    <lineage>
        <taxon>Archaea</taxon>
        <taxon>Methanobacteriati</taxon>
        <taxon>Methanobacteriota</taxon>
        <taxon>Stenosarchaea group</taxon>
        <taxon>Halobacteria</taxon>
        <taxon>Halobacteriales</taxon>
        <taxon>Haloferacaceae</taxon>
        <taxon>Halobellus</taxon>
    </lineage>
</organism>
<evidence type="ECO:0000256" key="1">
    <source>
        <dbReference type="ARBA" id="ARBA00022723"/>
    </source>
</evidence>
<dbReference type="PANTHER" id="PTHR35848:SF9">
    <property type="entry name" value="SLL1358 PROTEIN"/>
    <property type="match status" value="1"/>
</dbReference>
<dbReference type="PANTHER" id="PTHR35848">
    <property type="entry name" value="OXALATE-BINDING PROTEIN"/>
    <property type="match status" value="1"/>
</dbReference>
<sequence length="105" mass="11331">MSYSKATYTDGSERAEGMYFLRETLGCESLGVTVVDVEAGWAGMEHDHEDRNHEEVYYLADGDAALVVDGEEVPMNPGDAVRVDPESSRRLHAEAASTLVVAGAP</sequence>
<keyword evidence="4" id="KW-1185">Reference proteome</keyword>
<name>A0A7J9SN67_9EURY</name>
<dbReference type="InterPro" id="IPR013096">
    <property type="entry name" value="Cupin_2"/>
</dbReference>
<feature type="domain" description="Cupin type-2" evidence="2">
    <location>
        <begin position="34"/>
        <end position="95"/>
    </location>
</feature>
<dbReference type="InterPro" id="IPR051610">
    <property type="entry name" value="GPI/OXD"/>
</dbReference>
<evidence type="ECO:0000313" key="3">
    <source>
        <dbReference type="EMBL" id="MBB6647943.1"/>
    </source>
</evidence>
<proteinExistence type="predicted"/>
<dbReference type="Gene3D" id="2.60.120.10">
    <property type="entry name" value="Jelly Rolls"/>
    <property type="match status" value="1"/>
</dbReference>
<evidence type="ECO:0000259" key="2">
    <source>
        <dbReference type="Pfam" id="PF07883"/>
    </source>
</evidence>
<accession>A0A7J9SN67</accession>
<dbReference type="Pfam" id="PF07883">
    <property type="entry name" value="Cupin_2"/>
    <property type="match status" value="1"/>
</dbReference>
<dbReference type="SUPFAM" id="SSF51182">
    <property type="entry name" value="RmlC-like cupins"/>
    <property type="match status" value="1"/>
</dbReference>
<dbReference type="EMBL" id="JACKXD010000009">
    <property type="protein sequence ID" value="MBB6647943.1"/>
    <property type="molecule type" value="Genomic_DNA"/>
</dbReference>
<protein>
    <submittedName>
        <fullName evidence="3">Cupin domain-containing protein</fullName>
    </submittedName>
</protein>
<dbReference type="GO" id="GO:0046872">
    <property type="term" value="F:metal ion binding"/>
    <property type="evidence" value="ECO:0007669"/>
    <property type="project" value="UniProtKB-KW"/>
</dbReference>
<keyword evidence="1" id="KW-0479">Metal-binding</keyword>
<dbReference type="Proteomes" id="UP000546257">
    <property type="component" value="Unassembled WGS sequence"/>
</dbReference>